<evidence type="ECO:0000313" key="3">
    <source>
        <dbReference type="Proteomes" id="UP001302477"/>
    </source>
</evidence>
<reference evidence="2 3" key="1">
    <citation type="submission" date="2023-10" db="EMBL/GenBank/DDBJ databases">
        <title>Description of Microbulbifer bruguierae sp. nov., isolated from the sediments of mangrove plant Bruguiera sexangula and comparative genomic analyses of the genus Microbulbifer.</title>
        <authorList>
            <person name="Long M."/>
        </authorList>
    </citation>
    <scope>NUCLEOTIDE SEQUENCE [LARGE SCALE GENOMIC DNA]</scope>
    <source>
        <strain evidence="2 3">SPO729</strain>
    </source>
</reference>
<dbReference type="PANTHER" id="PTHR47199:SF2">
    <property type="entry name" value="PHOTOSYSTEM II STABILITY_ASSEMBLY FACTOR HCF136, CHLOROPLASTIC"/>
    <property type="match status" value="1"/>
</dbReference>
<gene>
    <name evidence="2" type="ORF">R5R33_03305</name>
</gene>
<evidence type="ECO:0000313" key="2">
    <source>
        <dbReference type="EMBL" id="WOX06178.1"/>
    </source>
</evidence>
<evidence type="ECO:0000259" key="1">
    <source>
        <dbReference type="Pfam" id="PF25852"/>
    </source>
</evidence>
<dbReference type="SUPFAM" id="SSF110296">
    <property type="entry name" value="Oligoxyloglucan reducing end-specific cellobiohydrolase"/>
    <property type="match status" value="1"/>
</dbReference>
<proteinExistence type="predicted"/>
<dbReference type="Proteomes" id="UP001302477">
    <property type="component" value="Chromosome"/>
</dbReference>
<dbReference type="KEGG" id="mpaf:R5R33_03305"/>
<dbReference type="PANTHER" id="PTHR47199">
    <property type="entry name" value="PHOTOSYSTEM II STABILITY/ASSEMBLY FACTOR HCF136, CHLOROPLASTIC"/>
    <property type="match status" value="1"/>
</dbReference>
<dbReference type="EMBL" id="CP137555">
    <property type="protein sequence ID" value="WOX06178.1"/>
    <property type="molecule type" value="Genomic_DNA"/>
</dbReference>
<keyword evidence="3" id="KW-1185">Reference proteome</keyword>
<name>A0AAU0N239_9GAMM</name>
<dbReference type="AlphaFoldDB" id="A0AAU0N239"/>
<feature type="domain" description="DUF6242" evidence="1">
    <location>
        <begin position="17"/>
        <end position="245"/>
    </location>
</feature>
<dbReference type="RefSeq" id="WP_318954636.1">
    <property type="nucleotide sequence ID" value="NZ_CP137555.1"/>
</dbReference>
<sequence length="342" mass="36792">MLTTIITLALLNPLYTLASEKMPQWKLLNLENKASLRGSAVGPATLWITGTGNTVMRSVDGGNTWQDVSVPAEPKMDFRDIAVFDDQSAIVMGVGEGAQSRLYLTEDGGQTWQLLFENPDELGFFDSIGFWNRKHGLLLGDPVDGYYVVMVTEDGGQHWQRIPKAALPALSEREAAFAASGNTLITGPNGKAWFTTGGFAARVYSSNDYGRTWQQAEVPLHRESQTSGGYALSLNSLGEVFVMGGDYTNRPGTYPNLASYDQGQWNLADNGQRGLRTAMSCIKSTCVASGKTSSDISFDDGKTWQPLAGPGFYTLAAGGNLLLGAGAEGTVGILTLQRDKSH</sequence>
<accession>A0AAU0N239</accession>
<organism evidence="2 3">
    <name type="scientific">Microbulbifer pacificus</name>
    <dbReference type="NCBI Taxonomy" id="407164"/>
    <lineage>
        <taxon>Bacteria</taxon>
        <taxon>Pseudomonadati</taxon>
        <taxon>Pseudomonadota</taxon>
        <taxon>Gammaproteobacteria</taxon>
        <taxon>Cellvibrionales</taxon>
        <taxon>Microbulbiferaceae</taxon>
        <taxon>Microbulbifer</taxon>
    </lineage>
</organism>
<dbReference type="InterPro" id="IPR058667">
    <property type="entry name" value="DUF6242_C"/>
</dbReference>
<dbReference type="InterPro" id="IPR015943">
    <property type="entry name" value="WD40/YVTN_repeat-like_dom_sf"/>
</dbReference>
<dbReference type="Gene3D" id="2.130.10.10">
    <property type="entry name" value="YVTN repeat-like/Quinoprotein amine dehydrogenase"/>
    <property type="match status" value="2"/>
</dbReference>
<dbReference type="CDD" id="cd15482">
    <property type="entry name" value="Sialidase_non-viral"/>
    <property type="match status" value="1"/>
</dbReference>
<protein>
    <recommendedName>
        <fullName evidence="1">DUF6242 domain-containing protein</fullName>
    </recommendedName>
</protein>
<dbReference type="Pfam" id="PF25852">
    <property type="entry name" value="DUF6242_C"/>
    <property type="match status" value="1"/>
</dbReference>